<evidence type="ECO:0000313" key="2">
    <source>
        <dbReference type="EMBL" id="CAF4448819.1"/>
    </source>
</evidence>
<dbReference type="Proteomes" id="UP000681722">
    <property type="component" value="Unassembled WGS sequence"/>
</dbReference>
<dbReference type="EMBL" id="CAJOBC010097630">
    <property type="protein sequence ID" value="CAF4448819.1"/>
    <property type="molecule type" value="Genomic_DNA"/>
</dbReference>
<name>A0A8S2WKA6_9BILA</name>
<dbReference type="PANTHER" id="PTHR37984">
    <property type="entry name" value="PROTEIN CBG26694"/>
    <property type="match status" value="1"/>
</dbReference>
<evidence type="ECO:0000256" key="1">
    <source>
        <dbReference type="SAM" id="MobiDB-lite"/>
    </source>
</evidence>
<dbReference type="OrthoDB" id="115435at2759"/>
<organism evidence="2 3">
    <name type="scientific">Didymodactylos carnosus</name>
    <dbReference type="NCBI Taxonomy" id="1234261"/>
    <lineage>
        <taxon>Eukaryota</taxon>
        <taxon>Metazoa</taxon>
        <taxon>Spiralia</taxon>
        <taxon>Gnathifera</taxon>
        <taxon>Rotifera</taxon>
        <taxon>Eurotatoria</taxon>
        <taxon>Bdelloidea</taxon>
        <taxon>Philodinida</taxon>
        <taxon>Philodinidae</taxon>
        <taxon>Didymodactylos</taxon>
    </lineage>
</organism>
<evidence type="ECO:0008006" key="4">
    <source>
        <dbReference type="Google" id="ProtNLM"/>
    </source>
</evidence>
<dbReference type="AlphaFoldDB" id="A0A8S2WKA6"/>
<dbReference type="InterPro" id="IPR012337">
    <property type="entry name" value="RNaseH-like_sf"/>
</dbReference>
<feature type="region of interest" description="Disordered" evidence="1">
    <location>
        <begin position="1"/>
        <end position="29"/>
    </location>
</feature>
<comment type="caution">
    <text evidence="2">The sequence shown here is derived from an EMBL/GenBank/DDBJ whole genome shotgun (WGS) entry which is preliminary data.</text>
</comment>
<protein>
    <recommendedName>
        <fullName evidence="4">Integrase catalytic domain-containing protein</fullName>
    </recommendedName>
</protein>
<dbReference type="SUPFAM" id="SSF53098">
    <property type="entry name" value="Ribonuclease H-like"/>
    <property type="match status" value="1"/>
</dbReference>
<reference evidence="2" key="1">
    <citation type="submission" date="2021-02" db="EMBL/GenBank/DDBJ databases">
        <authorList>
            <person name="Nowell W R."/>
        </authorList>
    </citation>
    <scope>NUCLEOTIDE SEQUENCE</scope>
</reference>
<dbReference type="PANTHER" id="PTHR37984:SF5">
    <property type="entry name" value="PROTEIN NYNRIN-LIKE"/>
    <property type="match status" value="1"/>
</dbReference>
<dbReference type="GO" id="GO:0003676">
    <property type="term" value="F:nucleic acid binding"/>
    <property type="evidence" value="ECO:0007669"/>
    <property type="project" value="InterPro"/>
</dbReference>
<dbReference type="InterPro" id="IPR050951">
    <property type="entry name" value="Retrovirus_Pol_polyprotein"/>
</dbReference>
<proteinExistence type="predicted"/>
<feature type="compositionally biased region" description="Polar residues" evidence="1">
    <location>
        <begin position="12"/>
        <end position="29"/>
    </location>
</feature>
<evidence type="ECO:0000313" key="3">
    <source>
        <dbReference type="Proteomes" id="UP000681722"/>
    </source>
</evidence>
<gene>
    <name evidence="2" type="ORF">SRO942_LOCUS42117</name>
</gene>
<accession>A0A8S2WKA6</accession>
<dbReference type="Gene3D" id="3.30.420.10">
    <property type="entry name" value="Ribonuclease H-like superfamily/Ribonuclease H"/>
    <property type="match status" value="1"/>
</dbReference>
<dbReference type="InterPro" id="IPR036397">
    <property type="entry name" value="RNaseH_sf"/>
</dbReference>
<sequence length="307" mass="35456">MQLRPRNKIINPKTSNSIPSTSLPSISKVSTATPSTDFDITKLKMEQQQDTVILDKIKEIKQDPTTLSYEVVNGLLYKIAHVKNVPNLTFEELNHQVNYTLSHHPRVYFETIGMDFWGPTPHPSAEGNRQTDIERFNATFYPQLAKLHDEKVNDWDAYLTACVFAYNTGVHATTGYSPFQLMFARQPVLPFDAPKAVIILTKPNDCWTQINRLMNGYKKSVKYNINYQQQLAKRRYDKGRANLIYHPGDLVFIKQHGKRPKFGELYSGPYKVIQQQHPLAYLVEDEESSIQEQVHVSRIQPVYQRMI</sequence>